<feature type="region of interest" description="Disordered" evidence="2">
    <location>
        <begin position="116"/>
        <end position="199"/>
    </location>
</feature>
<evidence type="ECO:0000313" key="5">
    <source>
        <dbReference type="Proteomes" id="UP000094112"/>
    </source>
</evidence>
<dbReference type="AlphaFoldDB" id="A0A1E3P2W3"/>
<name>A0A1E3P2W3_WICAA</name>
<keyword evidence="1" id="KW-0175">Coiled coil</keyword>
<dbReference type="InterPro" id="IPR029071">
    <property type="entry name" value="Ubiquitin-like_domsf"/>
</dbReference>
<proteinExistence type="predicted"/>
<dbReference type="PROSITE" id="PS50033">
    <property type="entry name" value="UBX"/>
    <property type="match status" value="1"/>
</dbReference>
<dbReference type="Pfam" id="PF00789">
    <property type="entry name" value="UBX"/>
    <property type="match status" value="1"/>
</dbReference>
<dbReference type="Pfam" id="PF23187">
    <property type="entry name" value="UBX7_N"/>
    <property type="match status" value="1"/>
</dbReference>
<protein>
    <recommendedName>
        <fullName evidence="3">UBX domain-containing protein</fullName>
    </recommendedName>
</protein>
<feature type="compositionally biased region" description="Low complexity" evidence="2">
    <location>
        <begin position="163"/>
        <end position="184"/>
    </location>
</feature>
<accession>A0A1E3P2W3</accession>
<feature type="compositionally biased region" description="Basic and acidic residues" evidence="2">
    <location>
        <begin position="415"/>
        <end position="424"/>
    </location>
</feature>
<dbReference type="RefSeq" id="XP_019039038.1">
    <property type="nucleotide sequence ID" value="XM_019183360.1"/>
</dbReference>
<feature type="coiled-coil region" evidence="1">
    <location>
        <begin position="213"/>
        <end position="256"/>
    </location>
</feature>
<dbReference type="SMART" id="SM00166">
    <property type="entry name" value="UBX"/>
    <property type="match status" value="1"/>
</dbReference>
<evidence type="ECO:0000259" key="3">
    <source>
        <dbReference type="PROSITE" id="PS50033"/>
    </source>
</evidence>
<dbReference type="STRING" id="683960.A0A1E3P2W3"/>
<sequence length="541" mass="60678">MTDLDSVFISTVEAAVSASVAQNKPLIVFNTDSSDESNRWVESLMSDDILQLISEKAIALKLVKNSAQFALFEQIFPEVIIPSFYCIKVSAILDIIHGALDNTEFESRIKKVLVTNPQGQHPQPSSSSHPPQTGSQQSDTPQVPSQSQASTPTLPRDTSQIPSASGNLSGSSSVRGSSQASSRANTPGSQINGKREPKTLKEEVAELSAKKYKEEQLRKKKVEKEERERVKRLLEADKEERRLDEKLRKEERERQRRLSNDEEVKDDVKIDDIINENQTLKNNVRDRRPSTSLVCALLIRLLDGSSLRHEFKNTDTLNDVRKWIDENRTDSDDPYCFHRTIPRVTFGVTDEEKTLESLELTPRSALILKPFNTYANAYSNSGKTTQRAPNGGLLSRVFGGLSSLWYGKQGNRRLNANEENRDNDTIEEDDDLIDPVSPISSSYASPAQTPRNFNEPEANTLDLLHPSALNLNLNMDQIQRPTSPQVSAHTQEHGSRIGTPLSLSRMNSSQSRIRTLNSSENDDRMTYNGNHINLEDDPKKN</sequence>
<dbReference type="Gene3D" id="3.10.20.90">
    <property type="entry name" value="Phosphatidylinositol 3-kinase Catalytic Subunit, Chain A, domain 1"/>
    <property type="match status" value="1"/>
</dbReference>
<evidence type="ECO:0000313" key="4">
    <source>
        <dbReference type="EMBL" id="ODQ59831.1"/>
    </source>
</evidence>
<dbReference type="OrthoDB" id="3980783at2759"/>
<keyword evidence="5" id="KW-1185">Reference proteome</keyword>
<gene>
    <name evidence="4" type="ORF">WICANDRAFT_62418</name>
</gene>
<reference evidence="4 5" key="1">
    <citation type="journal article" date="2016" name="Proc. Natl. Acad. Sci. U.S.A.">
        <title>Comparative genomics of biotechnologically important yeasts.</title>
        <authorList>
            <person name="Riley R."/>
            <person name="Haridas S."/>
            <person name="Wolfe K.H."/>
            <person name="Lopes M.R."/>
            <person name="Hittinger C.T."/>
            <person name="Goeker M."/>
            <person name="Salamov A.A."/>
            <person name="Wisecaver J.H."/>
            <person name="Long T.M."/>
            <person name="Calvey C.H."/>
            <person name="Aerts A.L."/>
            <person name="Barry K.W."/>
            <person name="Choi C."/>
            <person name="Clum A."/>
            <person name="Coughlan A.Y."/>
            <person name="Deshpande S."/>
            <person name="Douglass A.P."/>
            <person name="Hanson S.J."/>
            <person name="Klenk H.-P."/>
            <person name="LaButti K.M."/>
            <person name="Lapidus A."/>
            <person name="Lindquist E.A."/>
            <person name="Lipzen A.M."/>
            <person name="Meier-Kolthoff J.P."/>
            <person name="Ohm R.A."/>
            <person name="Otillar R.P."/>
            <person name="Pangilinan J.L."/>
            <person name="Peng Y."/>
            <person name="Rokas A."/>
            <person name="Rosa C.A."/>
            <person name="Scheuner C."/>
            <person name="Sibirny A.A."/>
            <person name="Slot J.C."/>
            <person name="Stielow J.B."/>
            <person name="Sun H."/>
            <person name="Kurtzman C.P."/>
            <person name="Blackwell M."/>
            <person name="Grigoriev I.V."/>
            <person name="Jeffries T.W."/>
        </authorList>
    </citation>
    <scope>NUCLEOTIDE SEQUENCE [LARGE SCALE GENOMIC DNA]</scope>
    <source>
        <strain evidence="5">ATCC 58044 / CBS 1984 / NCYC 433 / NRRL Y-366-8</strain>
    </source>
</reference>
<dbReference type="PANTHER" id="PTHR46424:SF1">
    <property type="entry name" value="UBX DOMAIN-CONTAINING PROTEIN 4"/>
    <property type="match status" value="1"/>
</dbReference>
<organism evidence="4 5">
    <name type="scientific">Wickerhamomyces anomalus (strain ATCC 58044 / CBS 1984 / NCYC 433 / NRRL Y-366-8)</name>
    <name type="common">Yeast</name>
    <name type="synonym">Hansenula anomala</name>
    <dbReference type="NCBI Taxonomy" id="683960"/>
    <lineage>
        <taxon>Eukaryota</taxon>
        <taxon>Fungi</taxon>
        <taxon>Dikarya</taxon>
        <taxon>Ascomycota</taxon>
        <taxon>Saccharomycotina</taxon>
        <taxon>Saccharomycetes</taxon>
        <taxon>Phaffomycetales</taxon>
        <taxon>Wickerhamomycetaceae</taxon>
        <taxon>Wickerhamomyces</taxon>
    </lineage>
</organism>
<feature type="compositionally biased region" description="Low complexity" evidence="2">
    <location>
        <begin position="117"/>
        <end position="138"/>
    </location>
</feature>
<dbReference type="GO" id="GO:0005783">
    <property type="term" value="C:endoplasmic reticulum"/>
    <property type="evidence" value="ECO:0007669"/>
    <property type="project" value="TreeGrafter"/>
</dbReference>
<evidence type="ECO:0000256" key="2">
    <source>
        <dbReference type="SAM" id="MobiDB-lite"/>
    </source>
</evidence>
<evidence type="ECO:0000256" key="1">
    <source>
        <dbReference type="SAM" id="Coils"/>
    </source>
</evidence>
<dbReference type="EMBL" id="KV454210">
    <property type="protein sequence ID" value="ODQ59831.1"/>
    <property type="molecule type" value="Genomic_DNA"/>
</dbReference>
<dbReference type="Proteomes" id="UP000094112">
    <property type="component" value="Unassembled WGS sequence"/>
</dbReference>
<feature type="region of interest" description="Disordered" evidence="2">
    <location>
        <begin position="481"/>
        <end position="541"/>
    </location>
</feature>
<feature type="compositionally biased region" description="Polar residues" evidence="2">
    <location>
        <begin position="139"/>
        <end position="162"/>
    </location>
</feature>
<feature type="domain" description="UBX" evidence="3">
    <location>
        <begin position="290"/>
        <end position="368"/>
    </location>
</feature>
<dbReference type="SUPFAM" id="SSF54236">
    <property type="entry name" value="Ubiquitin-like"/>
    <property type="match status" value="1"/>
</dbReference>
<dbReference type="InterPro" id="IPR001012">
    <property type="entry name" value="UBX_dom"/>
</dbReference>
<feature type="compositionally biased region" description="Polar residues" evidence="2">
    <location>
        <begin position="501"/>
        <end position="519"/>
    </location>
</feature>
<feature type="region of interest" description="Disordered" evidence="2">
    <location>
        <begin position="415"/>
        <end position="436"/>
    </location>
</feature>
<dbReference type="PANTHER" id="PTHR46424">
    <property type="entry name" value="UBX DOMAIN-CONTAINING PROTEIN 4"/>
    <property type="match status" value="1"/>
</dbReference>
<dbReference type="GO" id="GO:0036503">
    <property type="term" value="P:ERAD pathway"/>
    <property type="evidence" value="ECO:0007669"/>
    <property type="project" value="TreeGrafter"/>
</dbReference>
<dbReference type="GeneID" id="30200606"/>
<dbReference type="CDD" id="cd01767">
    <property type="entry name" value="UBX"/>
    <property type="match status" value="1"/>
</dbReference>